<dbReference type="CDD" id="cd00056">
    <property type="entry name" value="ENDO3c"/>
    <property type="match status" value="1"/>
</dbReference>
<dbReference type="Gene3D" id="1.10.1670.10">
    <property type="entry name" value="Helix-hairpin-Helix base-excision DNA repair enzymes (C-terminal)"/>
    <property type="match status" value="1"/>
</dbReference>
<dbReference type="Pfam" id="PF00730">
    <property type="entry name" value="HhH-GPD"/>
    <property type="match status" value="1"/>
</dbReference>
<keyword evidence="12" id="KW-0540">Nuclease</keyword>
<name>A0ABT5X974_9EURY</name>
<comment type="caution">
    <text evidence="12">The sequence shown here is derived from an EMBL/GenBank/DDBJ whole genome shotgun (WGS) entry which is preliminary data.</text>
</comment>
<dbReference type="Proteomes" id="UP001220010">
    <property type="component" value="Unassembled WGS sequence"/>
</dbReference>
<gene>
    <name evidence="12" type="ORF">P0O15_08520</name>
</gene>
<feature type="region of interest" description="Disordered" evidence="10">
    <location>
        <begin position="1"/>
        <end position="21"/>
    </location>
</feature>
<accession>A0ABT5X974</accession>
<feature type="compositionally biased region" description="Basic and acidic residues" evidence="10">
    <location>
        <begin position="117"/>
        <end position="132"/>
    </location>
</feature>
<keyword evidence="12" id="KW-0255">Endonuclease</keyword>
<dbReference type="SUPFAM" id="SSF48150">
    <property type="entry name" value="DNA-glycosylase"/>
    <property type="match status" value="1"/>
</dbReference>
<dbReference type="PANTHER" id="PTHR47203">
    <property type="match status" value="1"/>
</dbReference>
<evidence type="ECO:0000256" key="7">
    <source>
        <dbReference type="ARBA" id="ARBA00023014"/>
    </source>
</evidence>
<dbReference type="InterPro" id="IPR004035">
    <property type="entry name" value="Endouclease-III_FeS-bd_BS"/>
</dbReference>
<dbReference type="InterPro" id="IPR011257">
    <property type="entry name" value="DNA_glycosylase"/>
</dbReference>
<keyword evidence="4" id="KW-0227">DNA damage</keyword>
<sequence length="267" mass="29447">MIPADQKAHQNPGGGRDGEPEIRRLRRAIEILEEEYGVPQSRGLGPIDILVQTILSQNTTSANAHRAFDNLKRRYPDYGPLLAASDEEVAGLIRCGGLANIKTRRIKEALEKIRERRGGREIEEAGERKEEGGEAAGYDATGTDDPIELDFLAGLDPQEAREYLLTLPGVGPKTAAVVLLFGFSMPFIPVDTHVNRLSRRLGFVPEDAAIDEAERVLEEITPQDKRCSFHVNLIRHGRAVCKARSPLCPNCVLGEICPYPHLGRQKG</sequence>
<keyword evidence="7" id="KW-0411">Iron-sulfur</keyword>
<comment type="similarity">
    <text evidence="2">Belongs to the Nth/MutY family.</text>
</comment>
<organism evidence="12 13">
    <name type="scientific">Candidatus Methanocrinis natronophilus</name>
    <dbReference type="NCBI Taxonomy" id="3033396"/>
    <lineage>
        <taxon>Archaea</taxon>
        <taxon>Methanobacteriati</taxon>
        <taxon>Methanobacteriota</taxon>
        <taxon>Stenosarchaea group</taxon>
        <taxon>Methanomicrobia</taxon>
        <taxon>Methanotrichales</taxon>
        <taxon>Methanotrichaceae</taxon>
        <taxon>Methanocrinis</taxon>
    </lineage>
</organism>
<proteinExistence type="inferred from homology"/>
<dbReference type="InterPro" id="IPR003265">
    <property type="entry name" value="HhH-GPD_domain"/>
</dbReference>
<evidence type="ECO:0000256" key="3">
    <source>
        <dbReference type="ARBA" id="ARBA00022723"/>
    </source>
</evidence>
<evidence type="ECO:0000256" key="9">
    <source>
        <dbReference type="ARBA" id="ARBA00023295"/>
    </source>
</evidence>
<keyword evidence="3" id="KW-0479">Metal-binding</keyword>
<dbReference type="PIRSF" id="PIRSF001435">
    <property type="entry name" value="Nth"/>
    <property type="match status" value="1"/>
</dbReference>
<evidence type="ECO:0000256" key="2">
    <source>
        <dbReference type="ARBA" id="ARBA00008343"/>
    </source>
</evidence>
<comment type="cofactor">
    <cofactor evidence="1">
        <name>[4Fe-4S] cluster</name>
        <dbReference type="ChEBI" id="CHEBI:49883"/>
    </cofactor>
</comment>
<keyword evidence="9" id="KW-0326">Glycosidase</keyword>
<evidence type="ECO:0000256" key="5">
    <source>
        <dbReference type="ARBA" id="ARBA00022801"/>
    </source>
</evidence>
<dbReference type="PANTHER" id="PTHR47203:SF1">
    <property type="entry name" value="HYPOTHETICAL BASE EXCISION DNA REPAIR PROTEIN (EUROFUNG)"/>
    <property type="match status" value="1"/>
</dbReference>
<evidence type="ECO:0000256" key="8">
    <source>
        <dbReference type="ARBA" id="ARBA00023204"/>
    </source>
</evidence>
<keyword evidence="6" id="KW-0408">Iron</keyword>
<protein>
    <submittedName>
        <fullName evidence="12">Endonuclease III</fullName>
    </submittedName>
</protein>
<dbReference type="RefSeq" id="WP_316966948.1">
    <property type="nucleotide sequence ID" value="NZ_JARFPK010000030.1"/>
</dbReference>
<dbReference type="GO" id="GO:0004519">
    <property type="term" value="F:endonuclease activity"/>
    <property type="evidence" value="ECO:0007669"/>
    <property type="project" value="UniProtKB-KW"/>
</dbReference>
<evidence type="ECO:0000313" key="12">
    <source>
        <dbReference type="EMBL" id="MDF0591208.1"/>
    </source>
</evidence>
<keyword evidence="8" id="KW-0234">DNA repair</keyword>
<evidence type="ECO:0000256" key="10">
    <source>
        <dbReference type="SAM" id="MobiDB-lite"/>
    </source>
</evidence>
<dbReference type="Gene3D" id="1.10.340.30">
    <property type="entry name" value="Hypothetical protein, domain 2"/>
    <property type="match status" value="1"/>
</dbReference>
<reference evidence="12 13" key="1">
    <citation type="submission" date="2023-03" db="EMBL/GenBank/DDBJ databases">
        <title>WGS of Methanotrichaceae archaeon Mx.</title>
        <authorList>
            <person name="Sorokin D.Y."/>
            <person name="Merkel A.Y."/>
        </authorList>
    </citation>
    <scope>NUCLEOTIDE SEQUENCE [LARGE SCALE GENOMIC DNA]</scope>
    <source>
        <strain evidence="12 13">Mx</strain>
    </source>
</reference>
<dbReference type="SMART" id="SM00478">
    <property type="entry name" value="ENDO3c"/>
    <property type="match status" value="1"/>
</dbReference>
<feature type="region of interest" description="Disordered" evidence="10">
    <location>
        <begin position="117"/>
        <end position="140"/>
    </location>
</feature>
<dbReference type="InterPro" id="IPR023170">
    <property type="entry name" value="HhH_base_excis_C"/>
</dbReference>
<evidence type="ECO:0000256" key="1">
    <source>
        <dbReference type="ARBA" id="ARBA00001966"/>
    </source>
</evidence>
<keyword evidence="13" id="KW-1185">Reference proteome</keyword>
<feature type="domain" description="HhH-GPD" evidence="11">
    <location>
        <begin position="55"/>
        <end position="239"/>
    </location>
</feature>
<evidence type="ECO:0000313" key="13">
    <source>
        <dbReference type="Proteomes" id="UP001220010"/>
    </source>
</evidence>
<evidence type="ECO:0000259" key="11">
    <source>
        <dbReference type="SMART" id="SM00478"/>
    </source>
</evidence>
<dbReference type="PROSITE" id="PS00764">
    <property type="entry name" value="ENDONUCLEASE_III_1"/>
    <property type="match status" value="1"/>
</dbReference>
<dbReference type="EMBL" id="JARFPK010000030">
    <property type="protein sequence ID" value="MDF0591208.1"/>
    <property type="molecule type" value="Genomic_DNA"/>
</dbReference>
<evidence type="ECO:0000256" key="4">
    <source>
        <dbReference type="ARBA" id="ARBA00022763"/>
    </source>
</evidence>
<evidence type="ECO:0000256" key="6">
    <source>
        <dbReference type="ARBA" id="ARBA00023004"/>
    </source>
</evidence>
<keyword evidence="5" id="KW-0378">Hydrolase</keyword>